<dbReference type="PANTHER" id="PTHR30535">
    <property type="entry name" value="VITAMIN B12-BINDING PROTEIN"/>
    <property type="match status" value="1"/>
</dbReference>
<dbReference type="Gene3D" id="3.40.50.1980">
    <property type="entry name" value="Nitrogenase molybdenum iron protein domain"/>
    <property type="match status" value="2"/>
</dbReference>
<dbReference type="InterPro" id="IPR050902">
    <property type="entry name" value="ABC_Transporter_SBP"/>
</dbReference>
<name>A0A545TD76_9GAMM</name>
<keyword evidence="3" id="KW-1185">Reference proteome</keyword>
<dbReference type="Proteomes" id="UP000317839">
    <property type="component" value="Unassembled WGS sequence"/>
</dbReference>
<dbReference type="SUPFAM" id="SSF53807">
    <property type="entry name" value="Helical backbone' metal receptor"/>
    <property type="match status" value="1"/>
</dbReference>
<evidence type="ECO:0000313" key="2">
    <source>
        <dbReference type="EMBL" id="TQV75170.1"/>
    </source>
</evidence>
<feature type="domain" description="Fe/B12 periplasmic-binding" evidence="1">
    <location>
        <begin position="25"/>
        <end position="274"/>
    </location>
</feature>
<dbReference type="PANTHER" id="PTHR30535:SF4">
    <property type="entry name" value="HEMIN-BINDING PERIPLASMIC PROTEIN HMUT"/>
    <property type="match status" value="1"/>
</dbReference>
<dbReference type="EMBL" id="VIKR01000002">
    <property type="protein sequence ID" value="TQV75170.1"/>
    <property type="molecule type" value="Genomic_DNA"/>
</dbReference>
<dbReference type="OrthoDB" id="9797736at2"/>
<evidence type="ECO:0000313" key="3">
    <source>
        <dbReference type="Proteomes" id="UP000317839"/>
    </source>
</evidence>
<comment type="caution">
    <text evidence="2">The sequence shown here is derived from an EMBL/GenBank/DDBJ whole genome shotgun (WGS) entry which is preliminary data.</text>
</comment>
<organism evidence="2 3">
    <name type="scientific">Aliikangiella marina</name>
    <dbReference type="NCBI Taxonomy" id="1712262"/>
    <lineage>
        <taxon>Bacteria</taxon>
        <taxon>Pseudomonadati</taxon>
        <taxon>Pseudomonadota</taxon>
        <taxon>Gammaproteobacteria</taxon>
        <taxon>Oceanospirillales</taxon>
        <taxon>Pleioneaceae</taxon>
        <taxon>Aliikangiella</taxon>
    </lineage>
</organism>
<dbReference type="PROSITE" id="PS50983">
    <property type="entry name" value="FE_B12_PBP"/>
    <property type="match status" value="1"/>
</dbReference>
<protein>
    <submittedName>
        <fullName evidence="2">ABC transporter substrate-binding protein</fullName>
    </submittedName>
</protein>
<sequence length="274" mass="28459">MRIFIAVVLAIFLAFVVLPAKAVSKLVTAGGTVTEIVFALGAGEQVVATDQSSTFPEATQSLPSVGYYRDMAAEGILSTGLDTLLVLEGGGRSEALKQVEAAGVKVIRYSKPNTIQGLLNLVSSIGKDIGKDSEAKALIQTIQSTLPEAALNTTSRALFLLSAGDRGLIAAGSETVPQLLFDYVGVKNVASHAGFKTVGLESLAVSQPDILIAPAHSVAGIGGPKAFCKQPALALLEAAKRCRLLVMDSLLALGMTPRVASAIKQLDSFIKENP</sequence>
<dbReference type="RefSeq" id="WP_142941787.1">
    <property type="nucleotide sequence ID" value="NZ_VIKR01000002.1"/>
</dbReference>
<dbReference type="InterPro" id="IPR002491">
    <property type="entry name" value="ABC_transptr_periplasmic_BD"/>
</dbReference>
<evidence type="ECO:0000259" key="1">
    <source>
        <dbReference type="PROSITE" id="PS50983"/>
    </source>
</evidence>
<dbReference type="AlphaFoldDB" id="A0A545TD76"/>
<proteinExistence type="predicted"/>
<gene>
    <name evidence="2" type="ORF">FLL45_09535</name>
</gene>
<accession>A0A545TD76</accession>
<reference evidence="2 3" key="1">
    <citation type="submission" date="2019-06" db="EMBL/GenBank/DDBJ databases">
        <title>Draft genome of Aliikangiella marina GYP-15.</title>
        <authorList>
            <person name="Wang G."/>
        </authorList>
    </citation>
    <scope>NUCLEOTIDE SEQUENCE [LARGE SCALE GENOMIC DNA]</scope>
    <source>
        <strain evidence="2 3">GYP-15</strain>
    </source>
</reference>
<dbReference type="Pfam" id="PF01497">
    <property type="entry name" value="Peripla_BP_2"/>
    <property type="match status" value="1"/>
</dbReference>